<dbReference type="NCBIfam" id="TIGR02821">
    <property type="entry name" value="fghA_ester_D"/>
    <property type="match status" value="1"/>
</dbReference>
<keyword evidence="5 8" id="KW-0719">Serine esterase</keyword>
<dbReference type="FunFam" id="3.40.50.1820:FF:000002">
    <property type="entry name" value="S-formylglutathione hydrolase"/>
    <property type="match status" value="1"/>
</dbReference>
<protein>
    <recommendedName>
        <fullName evidence="4 8">S-formylglutathione hydrolase</fullName>
        <ecNumber evidence="3 8">3.1.2.12</ecNumber>
    </recommendedName>
</protein>
<feature type="active site" description="Charge relay system" evidence="7">
    <location>
        <position position="169"/>
    </location>
</feature>
<dbReference type="InterPro" id="IPR029058">
    <property type="entry name" value="AB_hydrolase_fold"/>
</dbReference>
<dbReference type="InterPro" id="IPR014186">
    <property type="entry name" value="S-formylglutathione_hydrol"/>
</dbReference>
<comment type="similarity">
    <text evidence="2 8">Belongs to the esterase D family.</text>
</comment>
<dbReference type="EC" id="3.1.2.12" evidence="3 8"/>
<dbReference type="SUPFAM" id="SSF53474">
    <property type="entry name" value="alpha/beta-Hydrolases"/>
    <property type="match status" value="1"/>
</dbReference>
<proteinExistence type="inferred from homology"/>
<evidence type="ECO:0000256" key="6">
    <source>
        <dbReference type="ARBA" id="ARBA00022801"/>
    </source>
</evidence>
<accession>A0AAW2IFU4</accession>
<comment type="subcellular location">
    <subcellularLocation>
        <location evidence="8">Cytoplasm</location>
    </subcellularLocation>
</comment>
<evidence type="ECO:0000256" key="2">
    <source>
        <dbReference type="ARBA" id="ARBA00005622"/>
    </source>
</evidence>
<name>A0AAW2IFU4_9NEOP</name>
<feature type="active site" description="Charge relay system" evidence="7">
    <location>
        <position position="247"/>
    </location>
</feature>
<feature type="active site" description="Charge relay system" evidence="7">
    <location>
        <position position="282"/>
    </location>
</feature>
<dbReference type="EMBL" id="JARGDH010000001">
    <property type="protein sequence ID" value="KAL0281079.1"/>
    <property type="molecule type" value="Genomic_DNA"/>
</dbReference>
<dbReference type="Gene3D" id="3.40.50.1820">
    <property type="entry name" value="alpha/beta hydrolase"/>
    <property type="match status" value="1"/>
</dbReference>
<reference evidence="9" key="1">
    <citation type="journal article" date="2024" name="Gigascience">
        <title>Chromosome-level genome of the poultry shaft louse Menopon gallinae provides insight into the host-switching and adaptive evolution of parasitic lice.</title>
        <authorList>
            <person name="Xu Y."/>
            <person name="Ma L."/>
            <person name="Liu S."/>
            <person name="Liang Y."/>
            <person name="Liu Q."/>
            <person name="He Z."/>
            <person name="Tian L."/>
            <person name="Duan Y."/>
            <person name="Cai W."/>
            <person name="Li H."/>
            <person name="Song F."/>
        </authorList>
    </citation>
    <scope>NUCLEOTIDE SEQUENCE</scope>
    <source>
        <strain evidence="9">Cailab_2023a</strain>
    </source>
</reference>
<dbReference type="InterPro" id="IPR000801">
    <property type="entry name" value="Esterase-like"/>
</dbReference>
<comment type="catalytic activity">
    <reaction evidence="8">
        <text>S-formylglutathione + H2O = formate + glutathione + H(+)</text>
        <dbReference type="Rhea" id="RHEA:14961"/>
        <dbReference type="ChEBI" id="CHEBI:15377"/>
        <dbReference type="ChEBI" id="CHEBI:15378"/>
        <dbReference type="ChEBI" id="CHEBI:15740"/>
        <dbReference type="ChEBI" id="CHEBI:57688"/>
        <dbReference type="ChEBI" id="CHEBI:57925"/>
        <dbReference type="EC" id="3.1.2.12"/>
    </reaction>
</comment>
<keyword evidence="8" id="KW-0963">Cytoplasm</keyword>
<evidence type="ECO:0000256" key="5">
    <source>
        <dbReference type="ARBA" id="ARBA00022487"/>
    </source>
</evidence>
<organism evidence="9">
    <name type="scientific">Menopon gallinae</name>
    <name type="common">poultry shaft louse</name>
    <dbReference type="NCBI Taxonomy" id="328185"/>
    <lineage>
        <taxon>Eukaryota</taxon>
        <taxon>Metazoa</taxon>
        <taxon>Ecdysozoa</taxon>
        <taxon>Arthropoda</taxon>
        <taxon>Hexapoda</taxon>
        <taxon>Insecta</taxon>
        <taxon>Pterygota</taxon>
        <taxon>Neoptera</taxon>
        <taxon>Paraneoptera</taxon>
        <taxon>Psocodea</taxon>
        <taxon>Troctomorpha</taxon>
        <taxon>Phthiraptera</taxon>
        <taxon>Amblycera</taxon>
        <taxon>Menoponidae</taxon>
        <taxon>Menopon</taxon>
    </lineage>
</organism>
<evidence type="ECO:0000256" key="4">
    <source>
        <dbReference type="ARBA" id="ARBA00016774"/>
    </source>
</evidence>
<dbReference type="AlphaFoldDB" id="A0AAW2IFU4"/>
<comment type="caution">
    <text evidence="9">The sequence shown here is derived from an EMBL/GenBank/DDBJ whole genome shotgun (WGS) entry which is preliminary data.</text>
</comment>
<sequence>MKFVFHFNYCSLIRKSHKIMTNLTEVSSNFCFGGFQKIFSHESKELGCTMRFAIYLPPAAEEHKVPVLYWLSGLTCTEKNFTEKAGAQQHAASKGLIIVAPDTSPRGCNIPGEDDSYDFGSGAGFYVDATQEPWKKNYRMYSYITKELPQIINANFPALPDKQSIMGHSMGGHGALICALKNPGKYHSVSAFAPICNPTKCNWGKKAFSGYLGTADSESWAEWDAVELVGKYNGPPLEIIIDQGKNDEFLENQLHPGNLVEACKKKANGLRTILNMREKYDHSYYFISTFIGDHIAYHAKVLNN</sequence>
<dbReference type="PANTHER" id="PTHR10061:SF0">
    <property type="entry name" value="S-FORMYLGLUTATHIONE HYDROLASE"/>
    <property type="match status" value="1"/>
</dbReference>
<dbReference type="PANTHER" id="PTHR10061">
    <property type="entry name" value="S-FORMYLGLUTATHIONE HYDROLASE"/>
    <property type="match status" value="1"/>
</dbReference>
<gene>
    <name evidence="9" type="ORF">PYX00_002178</name>
</gene>
<dbReference type="GO" id="GO:0052689">
    <property type="term" value="F:carboxylic ester hydrolase activity"/>
    <property type="evidence" value="ECO:0007669"/>
    <property type="project" value="UniProtKB-KW"/>
</dbReference>
<evidence type="ECO:0000256" key="3">
    <source>
        <dbReference type="ARBA" id="ARBA00012479"/>
    </source>
</evidence>
<evidence type="ECO:0000313" key="9">
    <source>
        <dbReference type="EMBL" id="KAL0281079.1"/>
    </source>
</evidence>
<dbReference type="GO" id="GO:0005829">
    <property type="term" value="C:cytosol"/>
    <property type="evidence" value="ECO:0007669"/>
    <property type="project" value="TreeGrafter"/>
</dbReference>
<comment type="function">
    <text evidence="1 8">Serine hydrolase involved in the detoxification of formaldehyde.</text>
</comment>
<keyword evidence="6 8" id="KW-0378">Hydrolase</keyword>
<dbReference type="GO" id="GO:0018738">
    <property type="term" value="F:S-formylglutathione hydrolase activity"/>
    <property type="evidence" value="ECO:0007669"/>
    <property type="project" value="UniProtKB-EC"/>
</dbReference>
<dbReference type="Pfam" id="PF00756">
    <property type="entry name" value="Esterase"/>
    <property type="match status" value="1"/>
</dbReference>
<evidence type="ECO:0000256" key="8">
    <source>
        <dbReference type="RuleBase" id="RU363068"/>
    </source>
</evidence>
<evidence type="ECO:0000256" key="1">
    <source>
        <dbReference type="ARBA" id="ARBA00002608"/>
    </source>
</evidence>
<dbReference type="GO" id="GO:0046294">
    <property type="term" value="P:formaldehyde catabolic process"/>
    <property type="evidence" value="ECO:0007669"/>
    <property type="project" value="InterPro"/>
</dbReference>
<evidence type="ECO:0000256" key="7">
    <source>
        <dbReference type="PIRSR" id="PIRSR614186-1"/>
    </source>
</evidence>